<evidence type="ECO:0000256" key="4">
    <source>
        <dbReference type="ARBA" id="ARBA00022777"/>
    </source>
</evidence>
<comment type="similarity">
    <text evidence="1">Belongs to the four-carbon acid sugar kinase family.</text>
</comment>
<evidence type="ECO:0000256" key="6">
    <source>
        <dbReference type="ARBA" id="ARBA00023277"/>
    </source>
</evidence>
<dbReference type="InterPro" id="IPR037051">
    <property type="entry name" value="4-carb_acid_sugar_kinase_N_sf"/>
</dbReference>
<organism evidence="9 10">
    <name type="scientific">Candidatus Anaerobiospirillum merdipullorum</name>
    <dbReference type="NCBI Taxonomy" id="2838450"/>
    <lineage>
        <taxon>Bacteria</taxon>
        <taxon>Pseudomonadati</taxon>
        <taxon>Pseudomonadota</taxon>
        <taxon>Gammaproteobacteria</taxon>
        <taxon>Aeromonadales</taxon>
        <taxon>Succinivibrionaceae</taxon>
        <taxon>Anaerobiospirillum</taxon>
    </lineage>
</organism>
<evidence type="ECO:0000256" key="5">
    <source>
        <dbReference type="ARBA" id="ARBA00022840"/>
    </source>
</evidence>
<keyword evidence="4 9" id="KW-0418">Kinase</keyword>
<dbReference type="Pfam" id="PF17042">
    <property type="entry name" value="NBD_C"/>
    <property type="match status" value="1"/>
</dbReference>
<dbReference type="AlphaFoldDB" id="A0A9E2KN46"/>
<dbReference type="GO" id="GO:0016301">
    <property type="term" value="F:kinase activity"/>
    <property type="evidence" value="ECO:0007669"/>
    <property type="project" value="UniProtKB-KW"/>
</dbReference>
<feature type="domain" description="Four-carbon acid sugar kinase N-terminal" evidence="7">
    <location>
        <begin position="5"/>
        <end position="232"/>
    </location>
</feature>
<evidence type="ECO:0000256" key="2">
    <source>
        <dbReference type="ARBA" id="ARBA00022679"/>
    </source>
</evidence>
<dbReference type="SUPFAM" id="SSF142764">
    <property type="entry name" value="YgbK-like"/>
    <property type="match status" value="1"/>
</dbReference>
<evidence type="ECO:0000259" key="7">
    <source>
        <dbReference type="Pfam" id="PF07005"/>
    </source>
</evidence>
<keyword evidence="2" id="KW-0808">Transferase</keyword>
<dbReference type="InterPro" id="IPR010737">
    <property type="entry name" value="4-carb_acid_sugar_kinase_N"/>
</dbReference>
<protein>
    <submittedName>
        <fullName evidence="9">Four-carbon acid sugar kinase family protein</fullName>
    </submittedName>
</protein>
<dbReference type="Proteomes" id="UP000824150">
    <property type="component" value="Unassembled WGS sequence"/>
</dbReference>
<name>A0A9E2KN46_9GAMM</name>
<keyword evidence="5" id="KW-0067">ATP-binding</keyword>
<evidence type="ECO:0000313" key="10">
    <source>
        <dbReference type="Proteomes" id="UP000824150"/>
    </source>
</evidence>
<evidence type="ECO:0000256" key="3">
    <source>
        <dbReference type="ARBA" id="ARBA00022741"/>
    </source>
</evidence>
<dbReference type="GO" id="GO:0005524">
    <property type="term" value="F:ATP binding"/>
    <property type="evidence" value="ECO:0007669"/>
    <property type="project" value="UniProtKB-KW"/>
</dbReference>
<evidence type="ECO:0000259" key="8">
    <source>
        <dbReference type="Pfam" id="PF17042"/>
    </source>
</evidence>
<keyword evidence="3" id="KW-0547">Nucleotide-binding</keyword>
<dbReference type="Gene3D" id="3.40.980.20">
    <property type="entry name" value="Four-carbon acid sugar kinase, nucleotide binding domain"/>
    <property type="match status" value="1"/>
</dbReference>
<proteinExistence type="inferred from homology"/>
<reference evidence="9" key="2">
    <citation type="submission" date="2021-04" db="EMBL/GenBank/DDBJ databases">
        <authorList>
            <person name="Gilroy R."/>
        </authorList>
    </citation>
    <scope>NUCLEOTIDE SEQUENCE</scope>
    <source>
        <strain evidence="9">687</strain>
    </source>
</reference>
<dbReference type="Pfam" id="PF07005">
    <property type="entry name" value="SBD_N"/>
    <property type="match status" value="1"/>
</dbReference>
<dbReference type="InterPro" id="IPR031475">
    <property type="entry name" value="NBD_C"/>
</dbReference>
<evidence type="ECO:0000256" key="1">
    <source>
        <dbReference type="ARBA" id="ARBA00005715"/>
    </source>
</evidence>
<comment type="caution">
    <text evidence="9">The sequence shown here is derived from an EMBL/GenBank/DDBJ whole genome shotgun (WGS) entry which is preliminary data.</text>
</comment>
<sequence>MVQCVVISDEVTGGSSVGALLEKNQSSVCALISSQALKEPAINDFDCLVYSTNSRNLTPEQSYQLVFSAARLLRKPDVKIYAKRIDPAMRGNTCAETQAMLDALGDSDRVAIVVPAFPALHRSNVGGYILLDGRPVQKTIIGQEDLQPQASGRVADLFSEKFRYSTKALHLKELMHGQAYLAKCFQDLAAQGVRAIVLDCTSQEDINMIADAVLASGIKFLAVDPGPFTATLARKAMRERVSTVRHPRIFGLVGGSNPLISAQVELLRLNENVHLVPVKNLELLQDDQHRASEIERVVNEIVLNAADFNASFAISDFLGASSQQLDLFQTTLANTNRTRNEAIDIISAAYGEIAKQVLSRCLDFKAVYSTGAEYTVAVCRELKAYGLRLKGQVLPLTAFGEILGGDFDGLKYVTSASSATDTTTIVDAIQYLKRKLEI</sequence>
<keyword evidence="6" id="KW-0119">Carbohydrate metabolism</keyword>
<evidence type="ECO:0000313" key="9">
    <source>
        <dbReference type="EMBL" id="MBU3825987.1"/>
    </source>
</evidence>
<feature type="domain" description="Four-carbon acid sugar kinase nucleotide binding" evidence="8">
    <location>
        <begin position="252"/>
        <end position="414"/>
    </location>
</feature>
<dbReference type="InterPro" id="IPR042213">
    <property type="entry name" value="NBD_C_sf"/>
</dbReference>
<dbReference type="EMBL" id="JAHLFG010000007">
    <property type="protein sequence ID" value="MBU3825987.1"/>
    <property type="molecule type" value="Genomic_DNA"/>
</dbReference>
<dbReference type="Gene3D" id="3.40.50.10840">
    <property type="entry name" value="Putative sugar-binding, N-terminal domain"/>
    <property type="match status" value="1"/>
</dbReference>
<accession>A0A9E2KN46</accession>
<reference evidence="9" key="1">
    <citation type="journal article" date="2021" name="PeerJ">
        <title>Extensive microbial diversity within the chicken gut microbiome revealed by metagenomics and culture.</title>
        <authorList>
            <person name="Gilroy R."/>
            <person name="Ravi A."/>
            <person name="Getino M."/>
            <person name="Pursley I."/>
            <person name="Horton D.L."/>
            <person name="Alikhan N.F."/>
            <person name="Baker D."/>
            <person name="Gharbi K."/>
            <person name="Hall N."/>
            <person name="Watson M."/>
            <person name="Adriaenssens E.M."/>
            <person name="Foster-Nyarko E."/>
            <person name="Jarju S."/>
            <person name="Secka A."/>
            <person name="Antonio M."/>
            <person name="Oren A."/>
            <person name="Chaudhuri R.R."/>
            <person name="La Ragione R."/>
            <person name="Hildebrand F."/>
            <person name="Pallen M.J."/>
        </authorList>
    </citation>
    <scope>NUCLEOTIDE SEQUENCE</scope>
    <source>
        <strain evidence="9">687</strain>
    </source>
</reference>
<gene>
    <name evidence="9" type="ORF">IAA31_00630</name>
</gene>